<evidence type="ECO:0000256" key="1">
    <source>
        <dbReference type="SAM" id="Phobius"/>
    </source>
</evidence>
<protein>
    <submittedName>
        <fullName evidence="2">Uncharacterized protein</fullName>
    </submittedName>
</protein>
<gene>
    <name evidence="2" type="ORF">B0T25DRAFT_247531</name>
</gene>
<proteinExistence type="predicted"/>
<evidence type="ECO:0000313" key="2">
    <source>
        <dbReference type="EMBL" id="KAK3349660.1"/>
    </source>
</evidence>
<keyword evidence="3" id="KW-1185">Reference proteome</keyword>
<keyword evidence="1" id="KW-0812">Transmembrane</keyword>
<name>A0AAJ0MCX0_9PEZI</name>
<reference evidence="2" key="2">
    <citation type="submission" date="2023-06" db="EMBL/GenBank/DDBJ databases">
        <authorList>
            <consortium name="Lawrence Berkeley National Laboratory"/>
            <person name="Haridas S."/>
            <person name="Hensen N."/>
            <person name="Bonometti L."/>
            <person name="Westerberg I."/>
            <person name="Brannstrom I.O."/>
            <person name="Guillou S."/>
            <person name="Cros-Aarteil S."/>
            <person name="Calhoun S."/>
            <person name="Kuo A."/>
            <person name="Mondo S."/>
            <person name="Pangilinan J."/>
            <person name="Riley R."/>
            <person name="Labutti K."/>
            <person name="Andreopoulos B."/>
            <person name="Lipzen A."/>
            <person name="Chen C."/>
            <person name="Yanf M."/>
            <person name="Daum C."/>
            <person name="Ng V."/>
            <person name="Clum A."/>
            <person name="Steindorff A."/>
            <person name="Ohm R."/>
            <person name="Martin F."/>
            <person name="Silar P."/>
            <person name="Natvig D."/>
            <person name="Lalanne C."/>
            <person name="Gautier V."/>
            <person name="Ament-Velasquez S.L."/>
            <person name="Kruys A."/>
            <person name="Hutchinson M.I."/>
            <person name="Powell A.J."/>
            <person name="Barry K."/>
            <person name="Miller A.N."/>
            <person name="Grigoriev I.V."/>
            <person name="Debuchy R."/>
            <person name="Gladieux P."/>
            <person name="Thoren M.H."/>
            <person name="Johannesson H."/>
        </authorList>
    </citation>
    <scope>NUCLEOTIDE SEQUENCE</scope>
    <source>
        <strain evidence="2">CBS 955.72</strain>
    </source>
</reference>
<dbReference type="EMBL" id="JAUIQD010000005">
    <property type="protein sequence ID" value="KAK3349660.1"/>
    <property type="molecule type" value="Genomic_DNA"/>
</dbReference>
<feature type="transmembrane region" description="Helical" evidence="1">
    <location>
        <begin position="49"/>
        <end position="71"/>
    </location>
</feature>
<dbReference type="Proteomes" id="UP001275084">
    <property type="component" value="Unassembled WGS sequence"/>
</dbReference>
<dbReference type="AlphaFoldDB" id="A0AAJ0MCX0"/>
<keyword evidence="1" id="KW-0472">Membrane</keyword>
<organism evidence="2 3">
    <name type="scientific">Lasiosphaeria hispida</name>
    <dbReference type="NCBI Taxonomy" id="260671"/>
    <lineage>
        <taxon>Eukaryota</taxon>
        <taxon>Fungi</taxon>
        <taxon>Dikarya</taxon>
        <taxon>Ascomycota</taxon>
        <taxon>Pezizomycotina</taxon>
        <taxon>Sordariomycetes</taxon>
        <taxon>Sordariomycetidae</taxon>
        <taxon>Sordariales</taxon>
        <taxon>Lasiosphaeriaceae</taxon>
        <taxon>Lasiosphaeria</taxon>
    </lineage>
</organism>
<evidence type="ECO:0000313" key="3">
    <source>
        <dbReference type="Proteomes" id="UP001275084"/>
    </source>
</evidence>
<comment type="caution">
    <text evidence="2">The sequence shown here is derived from an EMBL/GenBank/DDBJ whole genome shotgun (WGS) entry which is preliminary data.</text>
</comment>
<feature type="transmembrane region" description="Helical" evidence="1">
    <location>
        <begin position="91"/>
        <end position="109"/>
    </location>
</feature>
<keyword evidence="1" id="KW-1133">Transmembrane helix</keyword>
<accession>A0AAJ0MCX0</accession>
<sequence length="167" mass="18136">METTVPKYTSAREAWVTKFALRSVSLMLCIIVLGISGTISFAIYARGAFLFGIAAPSLMLAACWDVAEGIAILARDGHRGIHPGANVGMDLVIWLAFAVTEFFLFLSGLENDPASFVRYYDDNNYSYTTGSYDIETDGPQSQEELGAVIADMSRKGKAIIGCMVILM</sequence>
<reference evidence="2" key="1">
    <citation type="journal article" date="2023" name="Mol. Phylogenet. Evol.">
        <title>Genome-scale phylogeny and comparative genomics of the fungal order Sordariales.</title>
        <authorList>
            <person name="Hensen N."/>
            <person name="Bonometti L."/>
            <person name="Westerberg I."/>
            <person name="Brannstrom I.O."/>
            <person name="Guillou S."/>
            <person name="Cros-Aarteil S."/>
            <person name="Calhoun S."/>
            <person name="Haridas S."/>
            <person name="Kuo A."/>
            <person name="Mondo S."/>
            <person name="Pangilinan J."/>
            <person name="Riley R."/>
            <person name="LaButti K."/>
            <person name="Andreopoulos B."/>
            <person name="Lipzen A."/>
            <person name="Chen C."/>
            <person name="Yan M."/>
            <person name="Daum C."/>
            <person name="Ng V."/>
            <person name="Clum A."/>
            <person name="Steindorff A."/>
            <person name="Ohm R.A."/>
            <person name="Martin F."/>
            <person name="Silar P."/>
            <person name="Natvig D.O."/>
            <person name="Lalanne C."/>
            <person name="Gautier V."/>
            <person name="Ament-Velasquez S.L."/>
            <person name="Kruys A."/>
            <person name="Hutchinson M.I."/>
            <person name="Powell A.J."/>
            <person name="Barry K."/>
            <person name="Miller A.N."/>
            <person name="Grigoriev I.V."/>
            <person name="Debuchy R."/>
            <person name="Gladieux P."/>
            <person name="Hiltunen Thoren M."/>
            <person name="Johannesson H."/>
        </authorList>
    </citation>
    <scope>NUCLEOTIDE SEQUENCE</scope>
    <source>
        <strain evidence="2">CBS 955.72</strain>
    </source>
</reference>
<feature type="transmembrane region" description="Helical" evidence="1">
    <location>
        <begin position="20"/>
        <end position="42"/>
    </location>
</feature>